<feature type="chain" id="PRO_5046797818" description="Carboxypeptidase regulatory-like domain-containing protein" evidence="2">
    <location>
        <begin position="26"/>
        <end position="147"/>
    </location>
</feature>
<feature type="signal peptide" evidence="2">
    <location>
        <begin position="1"/>
        <end position="25"/>
    </location>
</feature>
<dbReference type="GeneID" id="98649933"/>
<proteinExistence type="predicted"/>
<dbReference type="Proteomes" id="UP000322887">
    <property type="component" value="Chromosome"/>
</dbReference>
<protein>
    <recommendedName>
        <fullName evidence="5">Carboxypeptidase regulatory-like domain-containing protein</fullName>
    </recommendedName>
</protein>
<evidence type="ECO:0000313" key="3">
    <source>
        <dbReference type="EMBL" id="QEG19608.1"/>
    </source>
</evidence>
<organism evidence="3 4">
    <name type="scientific">Gimesia maris</name>
    <dbReference type="NCBI Taxonomy" id="122"/>
    <lineage>
        <taxon>Bacteria</taxon>
        <taxon>Pseudomonadati</taxon>
        <taxon>Planctomycetota</taxon>
        <taxon>Planctomycetia</taxon>
        <taxon>Planctomycetales</taxon>
        <taxon>Planctomycetaceae</taxon>
        <taxon>Gimesia</taxon>
    </lineage>
</organism>
<name>A0ABX5YVF8_9PLAN</name>
<dbReference type="EMBL" id="CP042910">
    <property type="protein sequence ID" value="QEG19608.1"/>
    <property type="molecule type" value="Genomic_DNA"/>
</dbReference>
<reference evidence="3 4" key="1">
    <citation type="submission" date="2019-08" db="EMBL/GenBank/DDBJ databases">
        <title>Deep-cultivation of Planctomycetes and their phenomic and genomic characterization uncovers novel biology.</title>
        <authorList>
            <person name="Wiegand S."/>
            <person name="Jogler M."/>
            <person name="Boedeker C."/>
            <person name="Pinto D."/>
            <person name="Vollmers J."/>
            <person name="Rivas-Marin E."/>
            <person name="Kohn T."/>
            <person name="Peeters S.H."/>
            <person name="Heuer A."/>
            <person name="Rast P."/>
            <person name="Oberbeckmann S."/>
            <person name="Bunk B."/>
            <person name="Jeske O."/>
            <person name="Meyerdierks A."/>
            <person name="Storesund J.E."/>
            <person name="Kallscheuer N."/>
            <person name="Luecker S."/>
            <person name="Lage O.M."/>
            <person name="Pohl T."/>
            <person name="Merkel B.J."/>
            <person name="Hornburger P."/>
            <person name="Mueller R.-W."/>
            <person name="Bruemmer F."/>
            <person name="Labrenz M."/>
            <person name="Spormann A.M."/>
            <person name="Op den Camp H."/>
            <person name="Overmann J."/>
            <person name="Amann R."/>
            <person name="Jetten M.S.M."/>
            <person name="Mascher T."/>
            <person name="Medema M.H."/>
            <person name="Devos D.P."/>
            <person name="Kaster A.-K."/>
            <person name="Ovreas L."/>
            <person name="Rohde M."/>
            <person name="Galperin M.Y."/>
            <person name="Jogler C."/>
        </authorList>
    </citation>
    <scope>NUCLEOTIDE SEQUENCE [LARGE SCALE GENOMIC DNA]</scope>
    <source>
        <strain evidence="3 4">DSM 8797</strain>
    </source>
</reference>
<dbReference type="PROSITE" id="PS51257">
    <property type="entry name" value="PROKAR_LIPOPROTEIN"/>
    <property type="match status" value="1"/>
</dbReference>
<keyword evidence="2" id="KW-0732">Signal</keyword>
<keyword evidence="4" id="KW-1185">Reference proteome</keyword>
<accession>A0ABX5YVF8</accession>
<evidence type="ECO:0000256" key="1">
    <source>
        <dbReference type="SAM" id="MobiDB-lite"/>
    </source>
</evidence>
<gene>
    <name evidence="3" type="ORF">GmarT_55090</name>
</gene>
<evidence type="ECO:0008006" key="5">
    <source>
        <dbReference type="Google" id="ProtNLM"/>
    </source>
</evidence>
<sequence>MKDPLMKYQSLKLTLSLVLSLTVLIGCSHTPGSDKPRRDISITVTLGGTPVTAGLVNLENPQTGEGGGGSLTEEGIVSIPNVALGKYSVTILPPEMDPVPPEPGQAAAPRKDSPAIPAKFRDSQSSPLELEVKEDASEFSFDLKDAG</sequence>
<feature type="region of interest" description="Disordered" evidence="1">
    <location>
        <begin position="94"/>
        <end position="133"/>
    </location>
</feature>
<evidence type="ECO:0000256" key="2">
    <source>
        <dbReference type="SAM" id="SignalP"/>
    </source>
</evidence>
<evidence type="ECO:0000313" key="4">
    <source>
        <dbReference type="Proteomes" id="UP000322887"/>
    </source>
</evidence>
<dbReference type="RefSeq" id="WP_149303460.1">
    <property type="nucleotide sequence ID" value="NZ_CAXBMG010000005.1"/>
</dbReference>